<feature type="compositionally biased region" description="Low complexity" evidence="1">
    <location>
        <begin position="40"/>
        <end position="53"/>
    </location>
</feature>
<accession>A0AA51UEP2</accession>
<evidence type="ECO:0000313" key="3">
    <source>
        <dbReference type="Proteomes" id="UP001183006"/>
    </source>
</evidence>
<dbReference type="Proteomes" id="UP001183006">
    <property type="component" value="Chromosome"/>
</dbReference>
<feature type="region of interest" description="Disordered" evidence="1">
    <location>
        <begin position="40"/>
        <end position="59"/>
    </location>
</feature>
<dbReference type="RefSeq" id="WP_309307366.1">
    <property type="nucleotide sequence ID" value="NZ_CP133594.1"/>
</dbReference>
<evidence type="ECO:0000256" key="1">
    <source>
        <dbReference type="SAM" id="MobiDB-lite"/>
    </source>
</evidence>
<dbReference type="EMBL" id="CP133594">
    <property type="protein sequence ID" value="WMW21578.1"/>
    <property type="molecule type" value="Genomic_DNA"/>
</dbReference>
<reference evidence="2" key="1">
    <citation type="submission" date="2023-08" db="EMBL/GenBank/DDBJ databases">
        <title>Methanolobus mangrovi sp. nov. and Methanolobus sediminis sp. nov, two novel methylotrophic methanogens isolated from mangrove sediments in China.</title>
        <authorList>
            <person name="Zhou J."/>
        </authorList>
    </citation>
    <scope>NUCLEOTIDE SEQUENCE</scope>
    <source>
        <strain evidence="2">FTZ2</strain>
    </source>
</reference>
<name>A0AA51UEP2_9EURY</name>
<evidence type="ECO:0000313" key="2">
    <source>
        <dbReference type="EMBL" id="WMW21578.1"/>
    </source>
</evidence>
<organism evidence="2 3">
    <name type="scientific">Methanolobus mangrovi</name>
    <dbReference type="NCBI Taxonomy" id="3072977"/>
    <lineage>
        <taxon>Archaea</taxon>
        <taxon>Methanobacteriati</taxon>
        <taxon>Methanobacteriota</taxon>
        <taxon>Stenosarchaea group</taxon>
        <taxon>Methanomicrobia</taxon>
        <taxon>Methanosarcinales</taxon>
        <taxon>Methanosarcinaceae</taxon>
        <taxon>Methanolobus</taxon>
    </lineage>
</organism>
<dbReference type="AlphaFoldDB" id="A0AA51UEP2"/>
<dbReference type="KEGG" id="mmav:RE476_09290"/>
<sequence>MTISEVEFFTHIDYGEKKNPVMRKQSLRSWPINQIIDTRSSSGYSTKSYQSTKKGSKGN</sequence>
<dbReference type="GeneID" id="84230333"/>
<protein>
    <submittedName>
        <fullName evidence="2">Uncharacterized protein</fullName>
    </submittedName>
</protein>
<keyword evidence="3" id="KW-1185">Reference proteome</keyword>
<gene>
    <name evidence="2" type="ORF">RE476_09290</name>
</gene>
<proteinExistence type="predicted"/>